<evidence type="ECO:0000259" key="4">
    <source>
        <dbReference type="PROSITE" id="PS51186"/>
    </source>
</evidence>
<dbReference type="eggNOG" id="COG0456">
    <property type="taxonomic scope" value="Bacteria"/>
</dbReference>
<proteinExistence type="predicted"/>
<evidence type="ECO:0000313" key="6">
    <source>
        <dbReference type="Proteomes" id="UP000095329"/>
    </source>
</evidence>
<dbReference type="CDD" id="cd04301">
    <property type="entry name" value="NAT_SF"/>
    <property type="match status" value="1"/>
</dbReference>
<dbReference type="Gene3D" id="3.40.630.30">
    <property type="match status" value="2"/>
</dbReference>
<dbReference type="PROSITE" id="PS51186">
    <property type="entry name" value="GNAT"/>
    <property type="match status" value="2"/>
</dbReference>
<comment type="caution">
    <text evidence="5">The sequence shown here is derived from an EMBL/GenBank/DDBJ whole genome shotgun (WGS) entry which is preliminary data.</text>
</comment>
<protein>
    <recommendedName>
        <fullName evidence="4">N-acetyltransferase domain-containing protein</fullName>
    </recommendedName>
</protein>
<dbReference type="InterPro" id="IPR050680">
    <property type="entry name" value="YpeA/RimI_acetyltransf"/>
</dbReference>
<reference evidence="5 6" key="1">
    <citation type="journal article" date="2013" name="Genome Announc.">
        <title>Genome Sequence of Streptomyces violaceusniger Strain SPC6, a Halotolerant Streptomycete That Exhibits Rapid Growth and Development.</title>
        <authorList>
            <person name="Chen X."/>
            <person name="Zhang B."/>
            <person name="Zhang W."/>
            <person name="Wu X."/>
            <person name="Zhang M."/>
            <person name="Chen T."/>
            <person name="Liu G."/>
            <person name="Dyson P."/>
        </authorList>
    </citation>
    <scope>NUCLEOTIDE SEQUENCE [LARGE SCALE GENOMIC DNA]</scope>
    <source>
        <strain evidence="5 6">SPC6</strain>
    </source>
</reference>
<feature type="region of interest" description="Disordered" evidence="3">
    <location>
        <begin position="1"/>
        <end position="22"/>
    </location>
</feature>
<evidence type="ECO:0000256" key="3">
    <source>
        <dbReference type="SAM" id="MobiDB-lite"/>
    </source>
</evidence>
<dbReference type="Proteomes" id="UP000095329">
    <property type="component" value="Unassembled WGS sequence"/>
</dbReference>
<dbReference type="InterPro" id="IPR000182">
    <property type="entry name" value="GNAT_dom"/>
</dbReference>
<dbReference type="GO" id="GO:0016747">
    <property type="term" value="F:acyltransferase activity, transferring groups other than amino-acyl groups"/>
    <property type="evidence" value="ECO:0007669"/>
    <property type="project" value="InterPro"/>
</dbReference>
<feature type="domain" description="N-acetyltransferase" evidence="4">
    <location>
        <begin position="111"/>
        <end position="260"/>
    </location>
</feature>
<evidence type="ECO:0000313" key="5">
    <source>
        <dbReference type="EMBL" id="OEJ97033.1"/>
    </source>
</evidence>
<accession>A0A1D3DXI6</accession>
<keyword evidence="6" id="KW-1185">Reference proteome</keyword>
<dbReference type="STRING" id="1306406.J116_023915"/>
<dbReference type="OrthoDB" id="3381976at2"/>
<dbReference type="InterPro" id="IPR016181">
    <property type="entry name" value="Acyl_CoA_acyltransferase"/>
</dbReference>
<dbReference type="SUPFAM" id="SSF55729">
    <property type="entry name" value="Acyl-CoA N-acyltransferases (Nat)"/>
    <property type="match status" value="2"/>
</dbReference>
<feature type="domain" description="N-acetyltransferase" evidence="4">
    <location>
        <begin position="1"/>
        <end position="119"/>
    </location>
</feature>
<sequence>MTTTLRPSGPLQQADDGTRSRSYEVCVNSRPVGTVRVGTLPAPGARPLGTISGLRVAEADRGRGRGTVAALAAEEVLRGWRCDRVRIAVPADAPAARRLATALGYTESGHVLVKDFTAPAEPAPRLPAGLEIRPMTGAEAAAWIAADPPRAARLPEGPATDGTRLHVAVRDGVRAGHLWTGWRDLPAGERVPYVWEVAVAEGERRKGHGRALMRFAEQLVRAGGGDRLALRVDPGNGPARALYASLGYRPLLTDYEKVLY</sequence>
<dbReference type="EMBL" id="ASHX02000001">
    <property type="protein sequence ID" value="OEJ97033.1"/>
    <property type="molecule type" value="Genomic_DNA"/>
</dbReference>
<evidence type="ECO:0000256" key="1">
    <source>
        <dbReference type="ARBA" id="ARBA00022679"/>
    </source>
</evidence>
<dbReference type="Pfam" id="PF00583">
    <property type="entry name" value="Acetyltransf_1"/>
    <property type="match status" value="2"/>
</dbReference>
<keyword evidence="2" id="KW-0012">Acyltransferase</keyword>
<evidence type="ECO:0000256" key="2">
    <source>
        <dbReference type="ARBA" id="ARBA00023315"/>
    </source>
</evidence>
<keyword evidence="1" id="KW-0808">Transferase</keyword>
<dbReference type="RefSeq" id="WP_023589601.1">
    <property type="nucleotide sequence ID" value="NZ_ASHX02000001.1"/>
</dbReference>
<dbReference type="PANTHER" id="PTHR43420">
    <property type="entry name" value="ACETYLTRANSFERASE"/>
    <property type="match status" value="1"/>
</dbReference>
<name>A0A1D3DXI6_9ACTN</name>
<gene>
    <name evidence="5" type="ORF">J116_023915</name>
</gene>
<dbReference type="AlphaFoldDB" id="A0A1D3DXI6"/>
<organism evidence="5 6">
    <name type="scientific">Streptomyces thermolilacinus SPC6</name>
    <dbReference type="NCBI Taxonomy" id="1306406"/>
    <lineage>
        <taxon>Bacteria</taxon>
        <taxon>Bacillati</taxon>
        <taxon>Actinomycetota</taxon>
        <taxon>Actinomycetes</taxon>
        <taxon>Kitasatosporales</taxon>
        <taxon>Streptomycetaceae</taxon>
        <taxon>Streptomyces</taxon>
    </lineage>
</organism>